<dbReference type="PATRIC" id="fig|1267766.3.peg.2026"/>
<feature type="domain" description="DUF7662" evidence="1">
    <location>
        <begin position="11"/>
        <end position="85"/>
    </location>
</feature>
<name>A0A0F7KTX7_9SPHN</name>
<evidence type="ECO:0000259" key="1">
    <source>
        <dbReference type="Pfam" id="PF24698"/>
    </source>
</evidence>
<dbReference type="Pfam" id="PF24698">
    <property type="entry name" value="DUF7662"/>
    <property type="match status" value="1"/>
</dbReference>
<dbReference type="KEGG" id="aay:WYH_02004"/>
<organism evidence="2 3">
    <name type="scientific">Croceibacterium atlanticum</name>
    <dbReference type="NCBI Taxonomy" id="1267766"/>
    <lineage>
        <taxon>Bacteria</taxon>
        <taxon>Pseudomonadati</taxon>
        <taxon>Pseudomonadota</taxon>
        <taxon>Alphaproteobacteria</taxon>
        <taxon>Sphingomonadales</taxon>
        <taxon>Erythrobacteraceae</taxon>
        <taxon>Croceibacterium</taxon>
    </lineage>
</organism>
<dbReference type="Proteomes" id="UP000034392">
    <property type="component" value="Chromosome"/>
</dbReference>
<proteinExistence type="predicted"/>
<protein>
    <recommendedName>
        <fullName evidence="1">DUF7662 domain-containing protein</fullName>
    </recommendedName>
</protein>
<evidence type="ECO:0000313" key="2">
    <source>
        <dbReference type="EMBL" id="AKH43039.1"/>
    </source>
</evidence>
<dbReference type="AlphaFoldDB" id="A0A0F7KTX7"/>
<evidence type="ECO:0000313" key="3">
    <source>
        <dbReference type="Proteomes" id="UP000034392"/>
    </source>
</evidence>
<dbReference type="EMBL" id="CP011452">
    <property type="protein sequence ID" value="AKH43039.1"/>
    <property type="molecule type" value="Genomic_DNA"/>
</dbReference>
<dbReference type="STRING" id="1267766.WYH_02004"/>
<sequence length="88" mass="10074">MGKYDALGTFLRRWRRRNDAEGVELRFAHIEDIIGGLLPRGAAEPEWWCANGRADAHAPHRRAWLDAGFEAIAEPKAETVYFKKRPTL</sequence>
<keyword evidence="3" id="KW-1185">Reference proteome</keyword>
<reference evidence="2" key="1">
    <citation type="submission" date="2015-05" db="EMBL/GenBank/DDBJ databases">
        <title>The complete genome of Altererythrobacter atlanticus strain 26DY36.</title>
        <authorList>
            <person name="Wu Y.-H."/>
            <person name="Cheng H."/>
            <person name="Wu X.-W."/>
        </authorList>
    </citation>
    <scope>NUCLEOTIDE SEQUENCE [LARGE SCALE GENOMIC DNA]</scope>
    <source>
        <strain evidence="2">26DY36</strain>
    </source>
</reference>
<dbReference type="RefSeq" id="WP_046903696.1">
    <property type="nucleotide sequence ID" value="NZ_CP011452.2"/>
</dbReference>
<gene>
    <name evidence="2" type="ORF">WYH_02004</name>
</gene>
<dbReference type="InterPro" id="IPR056079">
    <property type="entry name" value="DUF7662"/>
</dbReference>
<accession>A0A0F7KTX7</accession>
<dbReference type="OrthoDB" id="3480230at2"/>